<sequence length="271" mass="30406">MERLARSPGLFALMLLAVLGEWLWRRRFARLGYDGRGALASLAVGLGHAVVGVLSASVLGGLFVALAWVAPVHWSMRDGRVWLVAFLAVELAYYLVHRASHTMRWMWATHAVHHTPEQMTLLSAIRLGWTHLLSLGWLGYLPLVLVGFDPRMVFALLAFNLHYQFFLHTEAVGRLGPLEWVFNTPAHHRVHHGSNAAYLDCNYGGVLIVFDRLFGTLRTERADDPVRYGLARPLGTFNPLRLVFRPWRQLIMDMRATGSVGGALKIALGRP</sequence>
<evidence type="ECO:0000313" key="9">
    <source>
        <dbReference type="EMBL" id="MFK2904646.1"/>
    </source>
</evidence>
<organism evidence="9 10">
    <name type="scientific">Dyella ginsengisoli</name>
    <dbReference type="NCBI Taxonomy" id="363848"/>
    <lineage>
        <taxon>Bacteria</taxon>
        <taxon>Pseudomonadati</taxon>
        <taxon>Pseudomonadota</taxon>
        <taxon>Gammaproteobacteria</taxon>
        <taxon>Lysobacterales</taxon>
        <taxon>Rhodanobacteraceae</taxon>
        <taxon>Dyella</taxon>
    </lineage>
</organism>
<reference evidence="9 10" key="1">
    <citation type="submission" date="2020-10" db="EMBL/GenBank/DDBJ databases">
        <title>Phylogeny of dyella-like bacteria.</title>
        <authorList>
            <person name="Fu J."/>
        </authorList>
    </citation>
    <scope>NUCLEOTIDE SEQUENCE [LARGE SCALE GENOMIC DNA]</scope>
    <source>
        <strain evidence="9 10">Gsoil3046</strain>
    </source>
</reference>
<keyword evidence="6 7" id="KW-0472">Membrane</keyword>
<dbReference type="RefSeq" id="WP_404633365.1">
    <property type="nucleotide sequence ID" value="NZ_JADIKM010000003.1"/>
</dbReference>
<dbReference type="InterPro" id="IPR051689">
    <property type="entry name" value="Sterol_desaturase/TMEM195"/>
</dbReference>
<protein>
    <submittedName>
        <fullName evidence="9">Sterol desaturase family protein</fullName>
    </submittedName>
</protein>
<dbReference type="PANTHER" id="PTHR21624">
    <property type="entry name" value="STEROL DESATURASE-RELATED PROTEIN"/>
    <property type="match status" value="1"/>
</dbReference>
<dbReference type="PANTHER" id="PTHR21624:SF1">
    <property type="entry name" value="ALKYLGLYCEROL MONOOXYGENASE"/>
    <property type="match status" value="1"/>
</dbReference>
<keyword evidence="5" id="KW-0443">Lipid metabolism</keyword>
<accession>A0ABW8JWS1</accession>
<gene>
    <name evidence="9" type="ORF">ISP17_11775</name>
</gene>
<feature type="transmembrane region" description="Helical" evidence="7">
    <location>
        <begin position="81"/>
        <end position="97"/>
    </location>
</feature>
<evidence type="ECO:0000256" key="6">
    <source>
        <dbReference type="ARBA" id="ARBA00023136"/>
    </source>
</evidence>
<dbReference type="Proteomes" id="UP001620460">
    <property type="component" value="Unassembled WGS sequence"/>
</dbReference>
<comment type="caution">
    <text evidence="9">The sequence shown here is derived from an EMBL/GenBank/DDBJ whole genome shotgun (WGS) entry which is preliminary data.</text>
</comment>
<evidence type="ECO:0000313" key="10">
    <source>
        <dbReference type="Proteomes" id="UP001620460"/>
    </source>
</evidence>
<evidence type="ECO:0000256" key="1">
    <source>
        <dbReference type="ARBA" id="ARBA00004127"/>
    </source>
</evidence>
<evidence type="ECO:0000256" key="5">
    <source>
        <dbReference type="ARBA" id="ARBA00023098"/>
    </source>
</evidence>
<evidence type="ECO:0000256" key="2">
    <source>
        <dbReference type="ARBA" id="ARBA00022692"/>
    </source>
</evidence>
<dbReference type="InterPro" id="IPR006694">
    <property type="entry name" value="Fatty_acid_hydroxylase"/>
</dbReference>
<keyword evidence="10" id="KW-1185">Reference proteome</keyword>
<keyword evidence="4" id="KW-0560">Oxidoreductase</keyword>
<evidence type="ECO:0000256" key="7">
    <source>
        <dbReference type="SAM" id="Phobius"/>
    </source>
</evidence>
<evidence type="ECO:0000256" key="4">
    <source>
        <dbReference type="ARBA" id="ARBA00023002"/>
    </source>
</evidence>
<feature type="domain" description="Fatty acid hydroxylase" evidence="8">
    <location>
        <begin position="82"/>
        <end position="216"/>
    </location>
</feature>
<dbReference type="Pfam" id="PF04116">
    <property type="entry name" value="FA_hydroxylase"/>
    <property type="match status" value="1"/>
</dbReference>
<keyword evidence="2 7" id="KW-0812">Transmembrane</keyword>
<evidence type="ECO:0000259" key="8">
    <source>
        <dbReference type="Pfam" id="PF04116"/>
    </source>
</evidence>
<proteinExistence type="predicted"/>
<feature type="transmembrane region" description="Helical" evidence="7">
    <location>
        <begin position="137"/>
        <end position="159"/>
    </location>
</feature>
<evidence type="ECO:0000256" key="3">
    <source>
        <dbReference type="ARBA" id="ARBA00022989"/>
    </source>
</evidence>
<dbReference type="EMBL" id="JADIKM010000003">
    <property type="protein sequence ID" value="MFK2904646.1"/>
    <property type="molecule type" value="Genomic_DNA"/>
</dbReference>
<name>A0ABW8JWS1_9GAMM</name>
<feature type="transmembrane region" description="Helical" evidence="7">
    <location>
        <begin position="44"/>
        <end position="69"/>
    </location>
</feature>
<keyword evidence="3 7" id="KW-1133">Transmembrane helix</keyword>
<comment type="subcellular location">
    <subcellularLocation>
        <location evidence="1">Endomembrane system</location>
        <topology evidence="1">Multi-pass membrane protein</topology>
    </subcellularLocation>
</comment>